<feature type="non-terminal residue" evidence="1">
    <location>
        <position position="85"/>
    </location>
</feature>
<protein>
    <submittedName>
        <fullName evidence="1">Uncharacterized protein</fullName>
    </submittedName>
</protein>
<dbReference type="Proteomes" id="UP000249762">
    <property type="component" value="Unassembled WGS sequence"/>
</dbReference>
<dbReference type="AlphaFoldDB" id="A0A328PJ49"/>
<comment type="caution">
    <text evidence="1">The sequence shown here is derived from an EMBL/GenBank/DDBJ whole genome shotgun (WGS) entry which is preliminary data.</text>
</comment>
<gene>
    <name evidence="1" type="ORF">DNK47_02995</name>
</gene>
<sequence length="85" mass="9383">MEAFSLIAKALIAVVGVGSVVVAPTVLSLNAPPESITISNFPQTDKDQYKDKCQIMVKDTKDKKYLLVCDSSGMKSELTFYFFEQ</sequence>
<evidence type="ECO:0000313" key="1">
    <source>
        <dbReference type="EMBL" id="RAO94832.1"/>
    </source>
</evidence>
<accession>A0A328PJ49</accession>
<proteinExistence type="predicted"/>
<organism evidence="1 2">
    <name type="scientific">Mycoplasma wenyonii</name>
    <dbReference type="NCBI Taxonomy" id="65123"/>
    <lineage>
        <taxon>Bacteria</taxon>
        <taxon>Bacillati</taxon>
        <taxon>Mycoplasmatota</taxon>
        <taxon>Mollicutes</taxon>
        <taxon>Mycoplasmataceae</taxon>
        <taxon>Mycoplasma</taxon>
    </lineage>
</organism>
<evidence type="ECO:0000313" key="2">
    <source>
        <dbReference type="Proteomes" id="UP000249762"/>
    </source>
</evidence>
<dbReference type="EMBL" id="QKVO01000017">
    <property type="protein sequence ID" value="RAO94832.1"/>
    <property type="molecule type" value="Genomic_DNA"/>
</dbReference>
<reference evidence="2" key="1">
    <citation type="submission" date="2018-06" db="EMBL/GenBank/DDBJ databases">
        <authorList>
            <person name="Martinez Ocampo F."/>
            <person name="Quiroz Castaneda R.E."/>
            <person name="Rojas Lopez X."/>
        </authorList>
    </citation>
    <scope>NUCLEOTIDE SEQUENCE [LARGE SCALE GENOMIC DNA]</scope>
    <source>
        <strain evidence="2">INIFAP02</strain>
    </source>
</reference>
<keyword evidence="2" id="KW-1185">Reference proteome</keyword>
<name>A0A328PJ49_9MOLU</name>